<evidence type="ECO:0000313" key="1">
    <source>
        <dbReference type="EMBL" id="CUG93321.1"/>
    </source>
</evidence>
<dbReference type="OMA" id="ARTKCHE"/>
<organism evidence="1 2">
    <name type="scientific">Bodo saltans</name>
    <name type="common">Flagellated protozoan</name>
    <dbReference type="NCBI Taxonomy" id="75058"/>
    <lineage>
        <taxon>Eukaryota</taxon>
        <taxon>Discoba</taxon>
        <taxon>Euglenozoa</taxon>
        <taxon>Kinetoplastea</taxon>
        <taxon>Metakinetoplastina</taxon>
        <taxon>Eubodonida</taxon>
        <taxon>Bodonidae</taxon>
        <taxon>Bodo</taxon>
    </lineage>
</organism>
<sequence>MDGAISKSLLVVSPAAASVAFTQKLRHELYVAGFIVVREEFRTLNAELVDKLSQSGIDVDDSRSELVGDAYLFVVARSDVGELLGSFVAEHTELHGSVFIARSRPHLGGRAVTLLFPKMVCDNIPNSVEAREYVQEELKGLLLSGLTEWLAHYLLENNPRSPPITLA</sequence>
<reference evidence="2" key="1">
    <citation type="submission" date="2015-09" db="EMBL/GenBank/DDBJ databases">
        <authorList>
            <consortium name="Pathogen Informatics"/>
        </authorList>
    </citation>
    <scope>NUCLEOTIDE SEQUENCE [LARGE SCALE GENOMIC DNA]</scope>
    <source>
        <strain evidence="2">Lake Konstanz</strain>
    </source>
</reference>
<dbReference type="Proteomes" id="UP000051952">
    <property type="component" value="Unassembled WGS sequence"/>
</dbReference>
<gene>
    <name evidence="1" type="ORF">BSAL_42055</name>
</gene>
<dbReference type="AlphaFoldDB" id="A0A0S4JTH8"/>
<dbReference type="OrthoDB" id="1729737at2759"/>
<keyword evidence="2" id="KW-1185">Reference proteome</keyword>
<evidence type="ECO:0000313" key="2">
    <source>
        <dbReference type="Proteomes" id="UP000051952"/>
    </source>
</evidence>
<dbReference type="EMBL" id="CYKH01002143">
    <property type="protein sequence ID" value="CUG93321.1"/>
    <property type="molecule type" value="Genomic_DNA"/>
</dbReference>
<name>A0A0S4JTH8_BODSA</name>
<proteinExistence type="predicted"/>
<accession>A0A0S4JTH8</accession>
<protein>
    <submittedName>
        <fullName evidence="1">Uncharacterized protein</fullName>
    </submittedName>
</protein>
<dbReference type="VEuPathDB" id="TriTrypDB:BSAL_42055"/>